<keyword evidence="3" id="KW-0408">Iron</keyword>
<evidence type="ECO:0000256" key="1">
    <source>
        <dbReference type="ARBA" id="ARBA00022691"/>
    </source>
</evidence>
<evidence type="ECO:0000259" key="5">
    <source>
        <dbReference type="PROSITE" id="PS51918"/>
    </source>
</evidence>
<dbReference type="Gene3D" id="3.20.20.70">
    <property type="entry name" value="Aldolase class I"/>
    <property type="match status" value="1"/>
</dbReference>
<dbReference type="EMBL" id="LKCM01000015">
    <property type="protein sequence ID" value="KPQ45250.1"/>
    <property type="molecule type" value="Genomic_DNA"/>
</dbReference>
<keyword evidence="2" id="KW-0479">Metal-binding</keyword>
<gene>
    <name evidence="6" type="ORF">MPEBLZ_00131</name>
</gene>
<dbReference type="InterPro" id="IPR058240">
    <property type="entry name" value="rSAM_sf"/>
</dbReference>
<evidence type="ECO:0000256" key="3">
    <source>
        <dbReference type="ARBA" id="ARBA00023004"/>
    </source>
</evidence>
<dbReference type="AlphaFoldDB" id="A0A0N8KRL2"/>
<dbReference type="InterPro" id="IPR050377">
    <property type="entry name" value="Radical_SAM_PqqE_MftC-like"/>
</dbReference>
<comment type="caution">
    <text evidence="6">The sequence shown here is derived from an EMBL/GenBank/DDBJ whole genome shotgun (WGS) entry which is preliminary data.</text>
</comment>
<sequence length="207" mass="23550">MNNSNNNKDTIVYEAHGNLYLNITNRCTADCIFCLKRYSDGIYGYNLRLLKEPSLSEIIKQLSEHDLSKYEEVVFTGFGEPLVRLDDVLEITKWLTTRGISVRLDTSGHAKLLYPDRNVAEELAESGMKVISLSLNAQDANTYNQLCDPRYIKAYDKMLEFAKDISSSGIELRFTVVDLPIVDIEKCKKIADKYCAQFKVRHYGGSV</sequence>
<dbReference type="PROSITE" id="PS51918">
    <property type="entry name" value="RADICAL_SAM"/>
    <property type="match status" value="1"/>
</dbReference>
<evidence type="ECO:0000313" key="6">
    <source>
        <dbReference type="EMBL" id="KPQ45250.1"/>
    </source>
</evidence>
<accession>A0A0N8KRL2</accession>
<feature type="domain" description="Radical SAM core" evidence="5">
    <location>
        <begin position="13"/>
        <end position="207"/>
    </location>
</feature>
<evidence type="ECO:0000256" key="2">
    <source>
        <dbReference type="ARBA" id="ARBA00022723"/>
    </source>
</evidence>
<dbReference type="InterPro" id="IPR007197">
    <property type="entry name" value="rSAM"/>
</dbReference>
<dbReference type="NCBIfam" id="TIGR04038">
    <property type="entry name" value="tatD_link_rSAM"/>
    <property type="match status" value="1"/>
</dbReference>
<dbReference type="GO" id="GO:0051536">
    <property type="term" value="F:iron-sulfur cluster binding"/>
    <property type="evidence" value="ECO:0007669"/>
    <property type="project" value="UniProtKB-KW"/>
</dbReference>
<dbReference type="Pfam" id="PF04055">
    <property type="entry name" value="Radical_SAM"/>
    <property type="match status" value="1"/>
</dbReference>
<keyword evidence="4" id="KW-0411">Iron-sulfur</keyword>
<dbReference type="SFLD" id="SFLDS00029">
    <property type="entry name" value="Radical_SAM"/>
    <property type="match status" value="1"/>
</dbReference>
<evidence type="ECO:0000313" key="7">
    <source>
        <dbReference type="Proteomes" id="UP000050360"/>
    </source>
</evidence>
<dbReference type="PANTHER" id="PTHR11228">
    <property type="entry name" value="RADICAL SAM DOMAIN PROTEIN"/>
    <property type="match status" value="1"/>
</dbReference>
<proteinExistence type="predicted"/>
<dbReference type="CDD" id="cd01335">
    <property type="entry name" value="Radical_SAM"/>
    <property type="match status" value="1"/>
</dbReference>
<dbReference type="GO" id="GO:0046872">
    <property type="term" value="F:metal ion binding"/>
    <property type="evidence" value="ECO:0007669"/>
    <property type="project" value="UniProtKB-KW"/>
</dbReference>
<name>A0A0N8KRL2_9EURY</name>
<protein>
    <submittedName>
        <fullName evidence="6">Metallo cofactor biosynthesis protein</fullName>
    </submittedName>
</protein>
<dbReference type="GO" id="GO:0003824">
    <property type="term" value="F:catalytic activity"/>
    <property type="evidence" value="ECO:0007669"/>
    <property type="project" value="InterPro"/>
</dbReference>
<keyword evidence="1" id="KW-0949">S-adenosyl-L-methionine</keyword>
<dbReference type="InterPro" id="IPR013785">
    <property type="entry name" value="Aldolase_TIM"/>
</dbReference>
<dbReference type="PANTHER" id="PTHR11228:SF7">
    <property type="entry name" value="PQQA PEPTIDE CYCLASE"/>
    <property type="match status" value="1"/>
</dbReference>
<evidence type="ECO:0000256" key="4">
    <source>
        <dbReference type="ARBA" id="ARBA00023014"/>
    </source>
</evidence>
<dbReference type="SUPFAM" id="SSF102114">
    <property type="entry name" value="Radical SAM enzymes"/>
    <property type="match status" value="1"/>
</dbReference>
<dbReference type="InterPro" id="IPR023821">
    <property type="entry name" value="rSAM_TatD-assoc"/>
</dbReference>
<reference evidence="6 7" key="1">
    <citation type="submission" date="2015-09" db="EMBL/GenBank/DDBJ databases">
        <title>A metagenomics-based metabolic model of nitrate-dependent anaerobic oxidation of methane by Methanoperedens-like archaea.</title>
        <authorList>
            <person name="Arshad A."/>
            <person name="Speth D.R."/>
            <person name="De Graaf R.M."/>
            <person name="Op Den Camp H.J."/>
            <person name="Jetten M.S."/>
            <person name="Welte C.U."/>
        </authorList>
    </citation>
    <scope>NUCLEOTIDE SEQUENCE [LARGE SCALE GENOMIC DNA]</scope>
</reference>
<dbReference type="Proteomes" id="UP000050360">
    <property type="component" value="Unassembled WGS sequence"/>
</dbReference>
<organism evidence="6 7">
    <name type="scientific">Candidatus Methanoperedens nitratireducens</name>
    <dbReference type="NCBI Taxonomy" id="1392998"/>
    <lineage>
        <taxon>Archaea</taxon>
        <taxon>Methanobacteriati</taxon>
        <taxon>Methanobacteriota</taxon>
        <taxon>Stenosarchaea group</taxon>
        <taxon>Methanomicrobia</taxon>
        <taxon>Methanosarcinales</taxon>
        <taxon>ANME-2 cluster</taxon>
        <taxon>Candidatus Methanoperedentaceae</taxon>
        <taxon>Candidatus Methanoperedens</taxon>
    </lineage>
</organism>
<dbReference type="SFLD" id="SFLDG01111">
    <property type="entry name" value="Uncharacterised_Radical_SAM_Su"/>
    <property type="match status" value="1"/>
</dbReference>